<evidence type="ECO:0000313" key="2">
    <source>
        <dbReference type="Proteomes" id="UP000053745"/>
    </source>
</evidence>
<dbReference type="EMBL" id="KL327856">
    <property type="protein sequence ID" value="KFP56976.1"/>
    <property type="molecule type" value="Genomic_DNA"/>
</dbReference>
<dbReference type="AlphaFoldDB" id="A0A091LJ66"/>
<keyword evidence="1" id="KW-0808">Transferase</keyword>
<reference evidence="1 2" key="1">
    <citation type="submission" date="2014-04" db="EMBL/GenBank/DDBJ databases">
        <title>Genome evolution of avian class.</title>
        <authorList>
            <person name="Zhang G."/>
            <person name="Li C."/>
        </authorList>
    </citation>
    <scope>NUCLEOTIDE SEQUENCE [LARGE SCALE GENOMIC DNA]</scope>
    <source>
        <strain evidence="1">BGI_N323</strain>
    </source>
</reference>
<dbReference type="PANTHER" id="PTHR33395:SF22">
    <property type="entry name" value="REVERSE TRANSCRIPTASE DOMAIN-CONTAINING PROTEIN"/>
    <property type="match status" value="1"/>
</dbReference>
<name>A0A091LJ66_CATAU</name>
<feature type="non-terminal residue" evidence="1">
    <location>
        <position position="110"/>
    </location>
</feature>
<dbReference type="PANTHER" id="PTHR33395">
    <property type="entry name" value="TRANSCRIPTASE, PUTATIVE-RELATED-RELATED"/>
    <property type="match status" value="1"/>
</dbReference>
<feature type="non-terminal residue" evidence="1">
    <location>
        <position position="1"/>
    </location>
</feature>
<dbReference type="Proteomes" id="UP000053745">
    <property type="component" value="Unassembled WGS sequence"/>
</dbReference>
<dbReference type="GO" id="GO:0007508">
    <property type="term" value="P:larval heart development"/>
    <property type="evidence" value="ECO:0007669"/>
    <property type="project" value="TreeGrafter"/>
</dbReference>
<proteinExistence type="predicted"/>
<keyword evidence="1" id="KW-0695">RNA-directed DNA polymerase</keyword>
<evidence type="ECO:0000313" key="1">
    <source>
        <dbReference type="EMBL" id="KFP56976.1"/>
    </source>
</evidence>
<keyword evidence="2" id="KW-1185">Reference proteome</keyword>
<dbReference type="GO" id="GO:0031012">
    <property type="term" value="C:extracellular matrix"/>
    <property type="evidence" value="ECO:0007669"/>
    <property type="project" value="TreeGrafter"/>
</dbReference>
<dbReference type="OrthoDB" id="416454at2759"/>
<sequence length="110" mass="12841">PLVDEDQVREYLSNLHIRKSLGPDRMYPEVLRELADVIARPLSIIFDRSWQLGEVPKDWRKARVTPIFKKGKKNDLGNYRLVSLTSMLGKVVEQLMLETVSRHIKDKEII</sequence>
<dbReference type="GO" id="GO:0003964">
    <property type="term" value="F:RNA-directed DNA polymerase activity"/>
    <property type="evidence" value="ECO:0007669"/>
    <property type="project" value="UniProtKB-KW"/>
</dbReference>
<keyword evidence="1" id="KW-0548">Nucleotidyltransferase</keyword>
<dbReference type="GO" id="GO:0061343">
    <property type="term" value="P:cell adhesion involved in heart morphogenesis"/>
    <property type="evidence" value="ECO:0007669"/>
    <property type="project" value="TreeGrafter"/>
</dbReference>
<organism evidence="1 2">
    <name type="scientific">Cathartes aura</name>
    <name type="common">Turkey vulture</name>
    <name type="synonym">Vultur aura</name>
    <dbReference type="NCBI Taxonomy" id="43455"/>
    <lineage>
        <taxon>Eukaryota</taxon>
        <taxon>Metazoa</taxon>
        <taxon>Chordata</taxon>
        <taxon>Craniata</taxon>
        <taxon>Vertebrata</taxon>
        <taxon>Euteleostomi</taxon>
        <taxon>Archelosauria</taxon>
        <taxon>Archosauria</taxon>
        <taxon>Dinosauria</taxon>
        <taxon>Saurischia</taxon>
        <taxon>Theropoda</taxon>
        <taxon>Coelurosauria</taxon>
        <taxon>Aves</taxon>
        <taxon>Neognathae</taxon>
        <taxon>Neoaves</taxon>
        <taxon>Telluraves</taxon>
        <taxon>Accipitrimorphae</taxon>
        <taxon>Accipitriformes</taxon>
        <taxon>Cathartidae</taxon>
        <taxon>Cathartes</taxon>
    </lineage>
</organism>
<gene>
    <name evidence="1" type="ORF">N323_02723</name>
</gene>
<accession>A0A091LJ66</accession>
<protein>
    <submittedName>
        <fullName evidence="1">RNA-directed DNA polymerase from mobile element jockey</fullName>
    </submittedName>
</protein>